<dbReference type="EMBL" id="MT142424">
    <property type="protein sequence ID" value="QJA80485.1"/>
    <property type="molecule type" value="Genomic_DNA"/>
</dbReference>
<organism evidence="1">
    <name type="scientific">viral metagenome</name>
    <dbReference type="NCBI Taxonomy" id="1070528"/>
    <lineage>
        <taxon>unclassified sequences</taxon>
        <taxon>metagenomes</taxon>
        <taxon>organismal metagenomes</taxon>
    </lineage>
</organism>
<accession>A0A6M3KGB0</accession>
<protein>
    <submittedName>
        <fullName evidence="1">Putative sigma-70 region domain containing protein</fullName>
    </submittedName>
</protein>
<gene>
    <name evidence="1" type="ORF">MM415A00708_0008</name>
</gene>
<name>A0A6M3KGB0_9ZZZZ</name>
<reference evidence="1" key="1">
    <citation type="submission" date="2020-03" db="EMBL/GenBank/DDBJ databases">
        <title>The deep terrestrial virosphere.</title>
        <authorList>
            <person name="Holmfeldt K."/>
            <person name="Nilsson E."/>
            <person name="Simone D."/>
            <person name="Lopez-Fernandez M."/>
            <person name="Wu X."/>
            <person name="de Brujin I."/>
            <person name="Lundin D."/>
            <person name="Andersson A."/>
            <person name="Bertilsson S."/>
            <person name="Dopson M."/>
        </authorList>
    </citation>
    <scope>NUCLEOTIDE SEQUENCE</scope>
    <source>
        <strain evidence="1">MM415A00708</strain>
    </source>
</reference>
<proteinExistence type="predicted"/>
<dbReference type="AlphaFoldDB" id="A0A6M3KGB0"/>
<evidence type="ECO:0000313" key="1">
    <source>
        <dbReference type="EMBL" id="QJA80485.1"/>
    </source>
</evidence>
<dbReference type="Gene3D" id="1.10.10.60">
    <property type="entry name" value="Homeodomain-like"/>
    <property type="match status" value="1"/>
</dbReference>
<sequence length="112" mass="12599">MIEWADILKRSGFKDPQALLQDRYLSKGLSMGEIALEFGVTLPTIRNYLKRLGVPTRGRGGDNSSKAVDISLEEYRSMTYAQLAEKYGVSEWMVWSRTRGFPPKRGGGKITP</sequence>